<comment type="caution">
    <text evidence="5">The sequence shown here is derived from an EMBL/GenBank/DDBJ whole genome shotgun (WGS) entry which is preliminary data.</text>
</comment>
<comment type="similarity">
    <text evidence="1">Belongs to the peptidase A1 family.</text>
</comment>
<sequence>MDWVSRSYVLSFFVYIGFFSWLPTSRVSAQINLAPSQNWDGNDGPWSTFEVQIGTPPQVARVLMSNLDSSLWVPVPEGCNKNDPPDCPEQRGGLYSYNDSSTWKESGLYALPLQARSFLGYSGNSKIGVDNIMLGGIGSGAPSIGTSVVTGIVEKDFFLGHLGLNHRALNISNLTDQHRSPLTSLFEDKKIPSLTWSYTAGAYYRDDKTYGSLILGGYDATRSDVRHNLTVKMPVNTTRDLRLAITAISSHGTSLLDSEIYAFIDSSIPHIWLPIDACTRFEEAFGLIYDNATQRYRVNDTLHTNLLRSNASVVISVASSTRAEEPNGSVIDITLPYGAFDKMATESSDINSTWRYFPLRQASNSSQYTLGRTFLQEAYLHVDYGRSVFTVSQTLFPSDPADPGNIIAVFPGTNSTDTSDGADHGDGGTPQSPKTNTGMIAGITIGAVLSIGGVIAPGYFYRRYRHRRASRALQDSHGSQHSGCQHSGSQRSGSQRSGSQRSGSQHRADENKSEIVVAELPGDFGQEGDGQATNSHLLDGREIREVRLYRGRARPITTASRSPDLSRGGRTPISERISGSTLKSESDGVNRENREIFELPVQTVQELP</sequence>
<accession>A0A8H7AQ35</accession>
<protein>
    <recommendedName>
        <fullName evidence="4">Peptidase A1 domain-containing protein</fullName>
    </recommendedName>
</protein>
<feature type="compositionally biased region" description="Basic and acidic residues" evidence="2">
    <location>
        <begin position="584"/>
        <end position="594"/>
    </location>
</feature>
<dbReference type="InterPro" id="IPR034164">
    <property type="entry name" value="Pepsin-like_dom"/>
</dbReference>
<dbReference type="Pfam" id="PF00026">
    <property type="entry name" value="Asp"/>
    <property type="match status" value="1"/>
</dbReference>
<keyword evidence="3" id="KW-1133">Transmembrane helix</keyword>
<dbReference type="CDD" id="cd05471">
    <property type="entry name" value="pepsin_like"/>
    <property type="match status" value="1"/>
</dbReference>
<feature type="region of interest" description="Disordered" evidence="2">
    <location>
        <begin position="471"/>
        <end position="512"/>
    </location>
</feature>
<dbReference type="SUPFAM" id="SSF50630">
    <property type="entry name" value="Acid proteases"/>
    <property type="match status" value="1"/>
</dbReference>
<feature type="region of interest" description="Disordered" evidence="2">
    <location>
        <begin position="408"/>
        <end position="435"/>
    </location>
</feature>
<dbReference type="OrthoDB" id="4074350at2759"/>
<evidence type="ECO:0000256" key="3">
    <source>
        <dbReference type="SAM" id="Phobius"/>
    </source>
</evidence>
<dbReference type="PANTHER" id="PTHR47966">
    <property type="entry name" value="BETA-SITE APP-CLEAVING ENZYME, ISOFORM A-RELATED"/>
    <property type="match status" value="1"/>
</dbReference>
<dbReference type="Proteomes" id="UP000606974">
    <property type="component" value="Unassembled WGS sequence"/>
</dbReference>
<evidence type="ECO:0000313" key="5">
    <source>
        <dbReference type="EMBL" id="KAF7510996.1"/>
    </source>
</evidence>
<evidence type="ECO:0000256" key="1">
    <source>
        <dbReference type="ARBA" id="ARBA00007447"/>
    </source>
</evidence>
<name>A0A8H7AQ35_9EURO</name>
<dbReference type="InterPro" id="IPR021109">
    <property type="entry name" value="Peptidase_aspartic_dom_sf"/>
</dbReference>
<feature type="compositionally biased region" description="Low complexity" evidence="2">
    <location>
        <begin position="476"/>
        <end position="505"/>
    </location>
</feature>
<feature type="region of interest" description="Disordered" evidence="2">
    <location>
        <begin position="557"/>
        <end position="594"/>
    </location>
</feature>
<keyword evidence="3" id="KW-0472">Membrane</keyword>
<dbReference type="Gene3D" id="2.40.70.10">
    <property type="entry name" value="Acid Proteases"/>
    <property type="match status" value="2"/>
</dbReference>
<dbReference type="PRINTS" id="PR00792">
    <property type="entry name" value="PEPSIN"/>
</dbReference>
<feature type="transmembrane region" description="Helical" evidence="3">
    <location>
        <begin position="439"/>
        <end position="461"/>
    </location>
</feature>
<feature type="domain" description="Peptidase A1" evidence="4">
    <location>
        <begin position="47"/>
        <end position="392"/>
    </location>
</feature>
<keyword evidence="3" id="KW-0812">Transmembrane</keyword>
<dbReference type="PROSITE" id="PS51767">
    <property type="entry name" value="PEPTIDASE_A1"/>
    <property type="match status" value="1"/>
</dbReference>
<dbReference type="GO" id="GO:0000324">
    <property type="term" value="C:fungal-type vacuole"/>
    <property type="evidence" value="ECO:0007669"/>
    <property type="project" value="TreeGrafter"/>
</dbReference>
<keyword evidence="6" id="KW-1185">Reference proteome</keyword>
<dbReference type="PANTHER" id="PTHR47966:SF51">
    <property type="entry name" value="BETA-SITE APP-CLEAVING ENZYME, ISOFORM A-RELATED"/>
    <property type="match status" value="1"/>
</dbReference>
<reference evidence="5" key="1">
    <citation type="submission" date="2020-02" db="EMBL/GenBank/DDBJ databases">
        <authorList>
            <person name="Palmer J.M."/>
        </authorList>
    </citation>
    <scope>NUCLEOTIDE SEQUENCE</scope>
    <source>
        <strain evidence="5">EPUS1.4</strain>
        <tissue evidence="5">Thallus</tissue>
    </source>
</reference>
<dbReference type="InterPro" id="IPR001461">
    <property type="entry name" value="Aspartic_peptidase_A1"/>
</dbReference>
<dbReference type="EMBL" id="JAACFV010000024">
    <property type="protein sequence ID" value="KAF7510996.1"/>
    <property type="molecule type" value="Genomic_DNA"/>
</dbReference>
<evidence type="ECO:0000256" key="2">
    <source>
        <dbReference type="SAM" id="MobiDB-lite"/>
    </source>
</evidence>
<dbReference type="AlphaFoldDB" id="A0A8H7AQ35"/>
<evidence type="ECO:0000259" key="4">
    <source>
        <dbReference type="PROSITE" id="PS51767"/>
    </source>
</evidence>
<proteinExistence type="inferred from homology"/>
<dbReference type="InterPro" id="IPR033121">
    <property type="entry name" value="PEPTIDASE_A1"/>
</dbReference>
<dbReference type="GO" id="GO:0004190">
    <property type="term" value="F:aspartic-type endopeptidase activity"/>
    <property type="evidence" value="ECO:0007669"/>
    <property type="project" value="InterPro"/>
</dbReference>
<organism evidence="5 6">
    <name type="scientific">Endocarpon pusillum</name>
    <dbReference type="NCBI Taxonomy" id="364733"/>
    <lineage>
        <taxon>Eukaryota</taxon>
        <taxon>Fungi</taxon>
        <taxon>Dikarya</taxon>
        <taxon>Ascomycota</taxon>
        <taxon>Pezizomycotina</taxon>
        <taxon>Eurotiomycetes</taxon>
        <taxon>Chaetothyriomycetidae</taxon>
        <taxon>Verrucariales</taxon>
        <taxon>Verrucariaceae</taxon>
        <taxon>Endocarpon</taxon>
    </lineage>
</organism>
<gene>
    <name evidence="5" type="ORF">GJ744_005542</name>
</gene>
<evidence type="ECO:0000313" key="6">
    <source>
        <dbReference type="Proteomes" id="UP000606974"/>
    </source>
</evidence>
<dbReference type="GO" id="GO:0006508">
    <property type="term" value="P:proteolysis"/>
    <property type="evidence" value="ECO:0007669"/>
    <property type="project" value="InterPro"/>
</dbReference>